<organism evidence="4 5">
    <name type="scientific">Roseomonas gilardii</name>
    <dbReference type="NCBI Taxonomy" id="257708"/>
    <lineage>
        <taxon>Bacteria</taxon>
        <taxon>Pseudomonadati</taxon>
        <taxon>Pseudomonadota</taxon>
        <taxon>Alphaproteobacteria</taxon>
        <taxon>Acetobacterales</taxon>
        <taxon>Roseomonadaceae</taxon>
        <taxon>Roseomonas</taxon>
    </lineage>
</organism>
<dbReference type="Gene3D" id="3.40.50.1110">
    <property type="entry name" value="SGNH hydrolase"/>
    <property type="match status" value="1"/>
</dbReference>
<dbReference type="GO" id="GO:0016788">
    <property type="term" value="F:hydrolase activity, acting on ester bonds"/>
    <property type="evidence" value="ECO:0007669"/>
    <property type="project" value="UniProtKB-ARBA"/>
</dbReference>
<dbReference type="InterPro" id="IPR053140">
    <property type="entry name" value="GDSL_Rv0518-like"/>
</dbReference>
<dbReference type="InterPro" id="IPR013830">
    <property type="entry name" value="SGNH_hydro"/>
</dbReference>
<gene>
    <name evidence="4" type="ORF">RGI145_17810</name>
</gene>
<dbReference type="AlphaFoldDB" id="A0A1L7AIS0"/>
<keyword evidence="2" id="KW-0732">Signal</keyword>
<protein>
    <submittedName>
        <fullName evidence="4">Lysophospholipase</fullName>
    </submittedName>
</protein>
<dbReference type="PANTHER" id="PTHR43784">
    <property type="entry name" value="GDSL-LIKE LIPASE/ACYLHYDROLASE, PUTATIVE (AFU_ORTHOLOGUE AFUA_2G00820)-RELATED"/>
    <property type="match status" value="1"/>
</dbReference>
<sequence length="471" mass="48733">MRRRTLALGAPGLFLAATGAAEAQGSVSGNPPVPRPDAARPASAALPTPPVPGGAGAWVTSWAASVQGPYPVGNPSAQPDQRFAIPEPAQGLRDQTLRLVLRPTVWGPQARLRFSNAFGTRPLRIEGVHAGLQLGGATLLPGSNRPVRFGGEAGVTIPPGGQAWSDPVSLPPGDVASPLLAGRKLAVSLHLPGQTGPMTWHAKAMQTSYLSPPGAGSRGAEEGEAAFPYSVASWFFLDAVDMAAPAGTPVVVCLGDSITDGTASTMNGDDRWPDVLWRRLAAASDRPVAVVNAGIGGNQVAGPAEYGPEKPFPGGPSALSRLERDVISLSGVTAVIWLEGINDFSRNGNASLDTVRDAMREGVRRLRDGIPGLRMIGATLPPALGSSSAAHGHAEQDEKRRGLNAFIRDSGTFDAVADFERVTLDPATGGLRPEMVPESTTGGPGDKLHPNRAGYLAMGASIAPELLLPKR</sequence>
<name>A0A1L7AIS0_9PROT</name>
<reference evidence="4 5" key="1">
    <citation type="submission" date="2016-05" db="EMBL/GenBank/DDBJ databases">
        <title>Complete Genome and Methylome Analysis of Psychrotrophic Bacterial Isolates from Antarctic Lake Untersee.</title>
        <authorList>
            <person name="Fomenkov A."/>
            <person name="Akimov V.N."/>
            <person name="Vasilyeva L.V."/>
            <person name="Andersen D."/>
            <person name="Vincze T."/>
            <person name="Roberts R.J."/>
        </authorList>
    </citation>
    <scope>NUCLEOTIDE SEQUENCE [LARGE SCALE GENOMIC DNA]</scope>
    <source>
        <strain evidence="4 5">U14-5</strain>
    </source>
</reference>
<dbReference type="RefSeq" id="WP_075799443.1">
    <property type="nucleotide sequence ID" value="NZ_CP015583.1"/>
</dbReference>
<feature type="region of interest" description="Disordered" evidence="1">
    <location>
        <begin position="426"/>
        <end position="447"/>
    </location>
</feature>
<evidence type="ECO:0000313" key="4">
    <source>
        <dbReference type="EMBL" id="APT58688.1"/>
    </source>
</evidence>
<dbReference type="SUPFAM" id="SSF52266">
    <property type="entry name" value="SGNH hydrolase"/>
    <property type="match status" value="1"/>
</dbReference>
<feature type="signal peptide" evidence="2">
    <location>
        <begin position="1"/>
        <end position="23"/>
    </location>
</feature>
<evidence type="ECO:0000259" key="3">
    <source>
        <dbReference type="Pfam" id="PF13472"/>
    </source>
</evidence>
<evidence type="ECO:0000256" key="1">
    <source>
        <dbReference type="SAM" id="MobiDB-lite"/>
    </source>
</evidence>
<dbReference type="InterPro" id="IPR036514">
    <property type="entry name" value="SGNH_hydro_sf"/>
</dbReference>
<proteinExistence type="predicted"/>
<dbReference type="KEGG" id="rgi:RGI145_17810"/>
<dbReference type="Pfam" id="PF13472">
    <property type="entry name" value="Lipase_GDSL_2"/>
    <property type="match status" value="1"/>
</dbReference>
<feature type="region of interest" description="Disordered" evidence="1">
    <location>
        <begin position="22"/>
        <end position="49"/>
    </location>
</feature>
<accession>A0A1L7AIS0</accession>
<evidence type="ECO:0000313" key="5">
    <source>
        <dbReference type="Proteomes" id="UP000185494"/>
    </source>
</evidence>
<feature type="chain" id="PRO_5012792489" evidence="2">
    <location>
        <begin position="24"/>
        <end position="471"/>
    </location>
</feature>
<dbReference type="Proteomes" id="UP000185494">
    <property type="component" value="Chromosome 1"/>
</dbReference>
<feature type="domain" description="SGNH hydrolase-type esterase" evidence="3">
    <location>
        <begin position="253"/>
        <end position="455"/>
    </location>
</feature>
<dbReference type="PANTHER" id="PTHR43784:SF2">
    <property type="entry name" value="GDSL-LIKE LIPASE_ACYLHYDROLASE, PUTATIVE (AFU_ORTHOLOGUE AFUA_2G00820)-RELATED"/>
    <property type="match status" value="1"/>
</dbReference>
<dbReference type="STRING" id="257708.RGI145_17810"/>
<evidence type="ECO:0000256" key="2">
    <source>
        <dbReference type="SAM" id="SignalP"/>
    </source>
</evidence>
<dbReference type="EMBL" id="CP015583">
    <property type="protein sequence ID" value="APT58688.1"/>
    <property type="molecule type" value="Genomic_DNA"/>
</dbReference>